<dbReference type="InterPro" id="IPR003718">
    <property type="entry name" value="OsmC/Ohr_fam"/>
</dbReference>
<evidence type="ECO:0000313" key="1">
    <source>
        <dbReference type="EMBL" id="CAA9305759.1"/>
    </source>
</evidence>
<dbReference type="EMBL" id="CADCTW010000046">
    <property type="protein sequence ID" value="CAA9305759.1"/>
    <property type="molecule type" value="Genomic_DNA"/>
</dbReference>
<sequence>MKILLLSEDRLRVQGGAGPLSVEADSAEMTYTPGHMLASSLAVCTYSVLHSWATNADLPADDLAVEVGFGYVEKPHRIGTMEVSLVWPSLPAERREAAKRAAGVCTIHRTLHAPPEITTVVAA</sequence>
<dbReference type="Gene3D" id="3.30.300.20">
    <property type="match status" value="1"/>
</dbReference>
<dbReference type="InterPro" id="IPR036102">
    <property type="entry name" value="OsmC/Ohrsf"/>
</dbReference>
<accession>A0A6J4KI47</accession>
<gene>
    <name evidence="1" type="ORF">AVDCRST_MAG68-813</name>
</gene>
<proteinExistence type="predicted"/>
<organism evidence="1">
    <name type="scientific">uncultured Gemmatimonadota bacterium</name>
    <dbReference type="NCBI Taxonomy" id="203437"/>
    <lineage>
        <taxon>Bacteria</taxon>
        <taxon>Pseudomonadati</taxon>
        <taxon>Gemmatimonadota</taxon>
        <taxon>environmental samples</taxon>
    </lineage>
</organism>
<name>A0A6J4KI47_9BACT</name>
<dbReference type="SUPFAM" id="SSF82784">
    <property type="entry name" value="OsmC-like"/>
    <property type="match status" value="1"/>
</dbReference>
<protein>
    <recommendedName>
        <fullName evidence="2">OsmC/Ohr family protein</fullName>
    </recommendedName>
</protein>
<dbReference type="AlphaFoldDB" id="A0A6J4KI47"/>
<reference evidence="1" key="1">
    <citation type="submission" date="2020-02" db="EMBL/GenBank/DDBJ databases">
        <authorList>
            <person name="Meier V. D."/>
        </authorList>
    </citation>
    <scope>NUCLEOTIDE SEQUENCE</scope>
    <source>
        <strain evidence="1">AVDCRST_MAG68</strain>
    </source>
</reference>
<evidence type="ECO:0008006" key="2">
    <source>
        <dbReference type="Google" id="ProtNLM"/>
    </source>
</evidence>
<dbReference type="InterPro" id="IPR015946">
    <property type="entry name" value="KH_dom-like_a/b"/>
</dbReference>
<dbReference type="Pfam" id="PF02566">
    <property type="entry name" value="OsmC"/>
    <property type="match status" value="1"/>
</dbReference>